<sequence length="125" mass="13301">TDELTKGFSLTRKVFLLLMLCSAQFLDAFNNAALVPTLMGSTGITGSQRRLCEQQNCDPCIQSAYGHWLVRVLSPLTCVTASALTIPSAFAHLVRVFPGPLEQARGIAVLGGCGAVADGGCWHYS</sequence>
<comment type="caution">
    <text evidence="2">The sequence shown here is derived from an EMBL/GenBank/DDBJ whole genome shotgun (WGS) entry which is preliminary data.</text>
</comment>
<gene>
    <name evidence="2" type="ORF">L210DRAFT_1028656</name>
</gene>
<evidence type="ECO:0000313" key="2">
    <source>
        <dbReference type="EMBL" id="KAF8420278.1"/>
    </source>
</evidence>
<name>A0AAD4BCX3_BOLED</name>
<dbReference type="AlphaFoldDB" id="A0AAD4BCX3"/>
<evidence type="ECO:0008006" key="4">
    <source>
        <dbReference type="Google" id="ProtNLM"/>
    </source>
</evidence>
<evidence type="ECO:0000313" key="3">
    <source>
        <dbReference type="Proteomes" id="UP001194468"/>
    </source>
</evidence>
<reference evidence="2" key="1">
    <citation type="submission" date="2019-10" db="EMBL/GenBank/DDBJ databases">
        <authorList>
            <consortium name="DOE Joint Genome Institute"/>
            <person name="Kuo A."/>
            <person name="Miyauchi S."/>
            <person name="Kiss E."/>
            <person name="Drula E."/>
            <person name="Kohler A."/>
            <person name="Sanchez-Garcia M."/>
            <person name="Andreopoulos B."/>
            <person name="Barry K.W."/>
            <person name="Bonito G."/>
            <person name="Buee M."/>
            <person name="Carver A."/>
            <person name="Chen C."/>
            <person name="Cichocki N."/>
            <person name="Clum A."/>
            <person name="Culley D."/>
            <person name="Crous P.W."/>
            <person name="Fauchery L."/>
            <person name="Girlanda M."/>
            <person name="Hayes R."/>
            <person name="Keri Z."/>
            <person name="LaButti K."/>
            <person name="Lipzen A."/>
            <person name="Lombard V."/>
            <person name="Magnuson J."/>
            <person name="Maillard F."/>
            <person name="Morin E."/>
            <person name="Murat C."/>
            <person name="Nolan M."/>
            <person name="Ohm R."/>
            <person name="Pangilinan J."/>
            <person name="Pereira M."/>
            <person name="Perotto S."/>
            <person name="Peter M."/>
            <person name="Riley R."/>
            <person name="Sitrit Y."/>
            <person name="Stielow B."/>
            <person name="Szollosi G."/>
            <person name="Zifcakova L."/>
            <person name="Stursova M."/>
            <person name="Spatafora J.W."/>
            <person name="Tedersoo L."/>
            <person name="Vaario L.-M."/>
            <person name="Yamada A."/>
            <person name="Yan M."/>
            <person name="Wang P."/>
            <person name="Xu J."/>
            <person name="Bruns T."/>
            <person name="Baldrian P."/>
            <person name="Vilgalys R."/>
            <person name="Henrissat B."/>
            <person name="Grigoriev I.V."/>
            <person name="Hibbett D."/>
            <person name="Nagy L.G."/>
            <person name="Martin F.M."/>
        </authorList>
    </citation>
    <scope>NUCLEOTIDE SEQUENCE</scope>
    <source>
        <strain evidence="2">BED1</strain>
    </source>
</reference>
<dbReference type="EMBL" id="WHUW01000160">
    <property type="protein sequence ID" value="KAF8420278.1"/>
    <property type="molecule type" value="Genomic_DNA"/>
</dbReference>
<feature type="non-terminal residue" evidence="2">
    <location>
        <position position="1"/>
    </location>
</feature>
<protein>
    <recommendedName>
        <fullName evidence="4">Solute carrier family 40 protein</fullName>
    </recommendedName>
</protein>
<keyword evidence="1" id="KW-0732">Signal</keyword>
<dbReference type="Proteomes" id="UP001194468">
    <property type="component" value="Unassembled WGS sequence"/>
</dbReference>
<accession>A0AAD4BCX3</accession>
<keyword evidence="3" id="KW-1185">Reference proteome</keyword>
<evidence type="ECO:0000256" key="1">
    <source>
        <dbReference type="SAM" id="SignalP"/>
    </source>
</evidence>
<organism evidence="2 3">
    <name type="scientific">Boletus edulis BED1</name>
    <dbReference type="NCBI Taxonomy" id="1328754"/>
    <lineage>
        <taxon>Eukaryota</taxon>
        <taxon>Fungi</taxon>
        <taxon>Dikarya</taxon>
        <taxon>Basidiomycota</taxon>
        <taxon>Agaricomycotina</taxon>
        <taxon>Agaricomycetes</taxon>
        <taxon>Agaricomycetidae</taxon>
        <taxon>Boletales</taxon>
        <taxon>Boletineae</taxon>
        <taxon>Boletaceae</taxon>
        <taxon>Boletoideae</taxon>
        <taxon>Boletus</taxon>
    </lineage>
</organism>
<feature type="chain" id="PRO_5042041039" description="Solute carrier family 40 protein" evidence="1">
    <location>
        <begin position="29"/>
        <end position="125"/>
    </location>
</feature>
<reference evidence="2" key="2">
    <citation type="journal article" date="2020" name="Nat. Commun.">
        <title>Large-scale genome sequencing of mycorrhizal fungi provides insights into the early evolution of symbiotic traits.</title>
        <authorList>
            <person name="Miyauchi S."/>
            <person name="Kiss E."/>
            <person name="Kuo A."/>
            <person name="Drula E."/>
            <person name="Kohler A."/>
            <person name="Sanchez-Garcia M."/>
            <person name="Morin E."/>
            <person name="Andreopoulos B."/>
            <person name="Barry K.W."/>
            <person name="Bonito G."/>
            <person name="Buee M."/>
            <person name="Carver A."/>
            <person name="Chen C."/>
            <person name="Cichocki N."/>
            <person name="Clum A."/>
            <person name="Culley D."/>
            <person name="Crous P.W."/>
            <person name="Fauchery L."/>
            <person name="Girlanda M."/>
            <person name="Hayes R.D."/>
            <person name="Keri Z."/>
            <person name="LaButti K."/>
            <person name="Lipzen A."/>
            <person name="Lombard V."/>
            <person name="Magnuson J."/>
            <person name="Maillard F."/>
            <person name="Murat C."/>
            <person name="Nolan M."/>
            <person name="Ohm R.A."/>
            <person name="Pangilinan J."/>
            <person name="Pereira M.F."/>
            <person name="Perotto S."/>
            <person name="Peter M."/>
            <person name="Pfister S."/>
            <person name="Riley R."/>
            <person name="Sitrit Y."/>
            <person name="Stielow J.B."/>
            <person name="Szollosi G."/>
            <person name="Zifcakova L."/>
            <person name="Stursova M."/>
            <person name="Spatafora J.W."/>
            <person name="Tedersoo L."/>
            <person name="Vaario L.M."/>
            <person name="Yamada A."/>
            <person name="Yan M."/>
            <person name="Wang P."/>
            <person name="Xu J."/>
            <person name="Bruns T."/>
            <person name="Baldrian P."/>
            <person name="Vilgalys R."/>
            <person name="Dunand C."/>
            <person name="Henrissat B."/>
            <person name="Grigoriev I.V."/>
            <person name="Hibbett D."/>
            <person name="Nagy L.G."/>
            <person name="Martin F.M."/>
        </authorList>
    </citation>
    <scope>NUCLEOTIDE SEQUENCE</scope>
    <source>
        <strain evidence="2">BED1</strain>
    </source>
</reference>
<proteinExistence type="predicted"/>
<feature type="signal peptide" evidence="1">
    <location>
        <begin position="1"/>
        <end position="28"/>
    </location>
</feature>